<dbReference type="CDD" id="cd11386">
    <property type="entry name" value="MCP_signal"/>
    <property type="match status" value="1"/>
</dbReference>
<dbReference type="SUPFAM" id="SSF58104">
    <property type="entry name" value="Methyl-accepting chemotaxis protein (MCP) signaling domain"/>
    <property type="match status" value="1"/>
</dbReference>
<feature type="domain" description="Methyl-accepting transducer" evidence="5">
    <location>
        <begin position="318"/>
        <end position="547"/>
    </location>
</feature>
<dbReference type="CDD" id="cd00130">
    <property type="entry name" value="PAS"/>
    <property type="match status" value="2"/>
</dbReference>
<evidence type="ECO:0000256" key="1">
    <source>
        <dbReference type="ARBA" id="ARBA00004370"/>
    </source>
</evidence>
<evidence type="ECO:0000259" key="8">
    <source>
        <dbReference type="PROSITE" id="PS50885"/>
    </source>
</evidence>
<keyword evidence="4" id="KW-0807">Transducer</keyword>
<evidence type="ECO:0000259" key="5">
    <source>
        <dbReference type="PROSITE" id="PS50111"/>
    </source>
</evidence>
<dbReference type="InterPro" id="IPR000700">
    <property type="entry name" value="PAS-assoc_C"/>
</dbReference>
<comment type="subcellular location">
    <subcellularLocation>
        <location evidence="1">Membrane</location>
    </subcellularLocation>
</comment>
<dbReference type="GO" id="GO:0007165">
    <property type="term" value="P:signal transduction"/>
    <property type="evidence" value="ECO:0007669"/>
    <property type="project" value="UniProtKB-KW"/>
</dbReference>
<dbReference type="PRINTS" id="PR00260">
    <property type="entry name" value="CHEMTRNSDUCR"/>
</dbReference>
<dbReference type="Pfam" id="PF08447">
    <property type="entry name" value="PAS_3"/>
    <property type="match status" value="1"/>
</dbReference>
<dbReference type="Proteomes" id="UP000474802">
    <property type="component" value="Unassembled WGS sequence"/>
</dbReference>
<dbReference type="GO" id="GO:0004888">
    <property type="term" value="F:transmembrane signaling receptor activity"/>
    <property type="evidence" value="ECO:0007669"/>
    <property type="project" value="InterPro"/>
</dbReference>
<dbReference type="SUPFAM" id="SSF55785">
    <property type="entry name" value="PYP-like sensor domain (PAS domain)"/>
    <property type="match status" value="2"/>
</dbReference>
<feature type="domain" description="PAC" evidence="7">
    <location>
        <begin position="92"/>
        <end position="147"/>
    </location>
</feature>
<protein>
    <submittedName>
        <fullName evidence="9">PAS domain S-box protein</fullName>
    </submittedName>
</protein>
<dbReference type="PROSITE" id="PS50885">
    <property type="entry name" value="HAMP"/>
    <property type="match status" value="1"/>
</dbReference>
<dbReference type="SMART" id="SM00086">
    <property type="entry name" value="PAC"/>
    <property type="match status" value="2"/>
</dbReference>
<evidence type="ECO:0000256" key="4">
    <source>
        <dbReference type="PROSITE-ProRule" id="PRU00284"/>
    </source>
</evidence>
<dbReference type="InterPro" id="IPR004090">
    <property type="entry name" value="Chemotax_Me-accpt_rcpt"/>
</dbReference>
<comment type="similarity">
    <text evidence="3">Belongs to the methyl-accepting chemotaxis (MCP) protein family.</text>
</comment>
<dbReference type="PROSITE" id="PS50112">
    <property type="entry name" value="PAS"/>
    <property type="match status" value="2"/>
</dbReference>
<feature type="domain" description="PAC" evidence="7">
    <location>
        <begin position="217"/>
        <end position="269"/>
    </location>
</feature>
<reference evidence="9 10" key="2">
    <citation type="submission" date="2020-03" db="EMBL/GenBank/DDBJ databases">
        <title>Devosia chinhatensis sp. nov., isolated from a hexachlorocyclohexane (HCH) dump site in India.</title>
        <authorList>
            <person name="Kumar M."/>
            <person name="Lal R."/>
        </authorList>
    </citation>
    <scope>NUCLEOTIDE SEQUENCE [LARGE SCALE GENOMIC DNA]</scope>
    <source>
        <strain evidence="9 10">H239</strain>
    </source>
</reference>
<dbReference type="AlphaFoldDB" id="A0A6M1STX4"/>
<dbReference type="FunFam" id="1.10.287.950:FF:000001">
    <property type="entry name" value="Methyl-accepting chemotaxis sensory transducer"/>
    <property type="match status" value="1"/>
</dbReference>
<dbReference type="NCBIfam" id="TIGR00229">
    <property type="entry name" value="sensory_box"/>
    <property type="match status" value="2"/>
</dbReference>
<dbReference type="Gene3D" id="1.10.287.950">
    <property type="entry name" value="Methyl-accepting chemotaxis protein"/>
    <property type="match status" value="1"/>
</dbReference>
<evidence type="ECO:0000256" key="3">
    <source>
        <dbReference type="ARBA" id="ARBA00029447"/>
    </source>
</evidence>
<organism evidence="9 10">
    <name type="scientific">Devosia aurantiaca</name>
    <dbReference type="NCBI Taxonomy" id="2714858"/>
    <lineage>
        <taxon>Bacteria</taxon>
        <taxon>Pseudomonadati</taxon>
        <taxon>Pseudomonadota</taxon>
        <taxon>Alphaproteobacteria</taxon>
        <taxon>Hyphomicrobiales</taxon>
        <taxon>Devosiaceae</taxon>
        <taxon>Devosia</taxon>
    </lineage>
</organism>
<dbReference type="Gene3D" id="3.30.450.20">
    <property type="entry name" value="PAS domain"/>
    <property type="match status" value="2"/>
</dbReference>
<evidence type="ECO:0000256" key="2">
    <source>
        <dbReference type="ARBA" id="ARBA00022500"/>
    </source>
</evidence>
<dbReference type="InterPro" id="IPR013655">
    <property type="entry name" value="PAS_fold_3"/>
</dbReference>
<comment type="caution">
    <text evidence="9">The sequence shown here is derived from an EMBL/GenBank/DDBJ whole genome shotgun (WGS) entry which is preliminary data.</text>
</comment>
<dbReference type="InterPro" id="IPR035965">
    <property type="entry name" value="PAS-like_dom_sf"/>
</dbReference>
<evidence type="ECO:0000313" key="9">
    <source>
        <dbReference type="EMBL" id="NGP16391.1"/>
    </source>
</evidence>
<dbReference type="GO" id="GO:0006935">
    <property type="term" value="P:chemotaxis"/>
    <property type="evidence" value="ECO:0007669"/>
    <property type="project" value="UniProtKB-KW"/>
</dbReference>
<dbReference type="InterPro" id="IPR051310">
    <property type="entry name" value="MCP_chemotaxis"/>
</dbReference>
<evidence type="ECO:0000313" key="10">
    <source>
        <dbReference type="Proteomes" id="UP000474802"/>
    </source>
</evidence>
<dbReference type="GO" id="GO:0016020">
    <property type="term" value="C:membrane"/>
    <property type="evidence" value="ECO:0007669"/>
    <property type="project" value="UniProtKB-SubCell"/>
</dbReference>
<dbReference type="SMART" id="SM00283">
    <property type="entry name" value="MA"/>
    <property type="match status" value="1"/>
</dbReference>
<evidence type="ECO:0000259" key="6">
    <source>
        <dbReference type="PROSITE" id="PS50112"/>
    </source>
</evidence>
<feature type="domain" description="PAS" evidence="6">
    <location>
        <begin position="23"/>
        <end position="66"/>
    </location>
</feature>
<keyword evidence="10" id="KW-1185">Reference proteome</keyword>
<proteinExistence type="inferred from homology"/>
<dbReference type="PROSITE" id="PS50111">
    <property type="entry name" value="CHEMOTAXIS_TRANSDUC_2"/>
    <property type="match status" value="1"/>
</dbReference>
<dbReference type="EMBL" id="JAALFG010000001">
    <property type="protein sequence ID" value="NGP16391.1"/>
    <property type="molecule type" value="Genomic_DNA"/>
</dbReference>
<dbReference type="PROSITE" id="PS50113">
    <property type="entry name" value="PAC"/>
    <property type="match status" value="2"/>
</dbReference>
<dbReference type="InterPro" id="IPR003660">
    <property type="entry name" value="HAMP_dom"/>
</dbReference>
<evidence type="ECO:0000259" key="7">
    <source>
        <dbReference type="PROSITE" id="PS50113"/>
    </source>
</evidence>
<dbReference type="SMART" id="SM00091">
    <property type="entry name" value="PAS"/>
    <property type="match status" value="2"/>
</dbReference>
<accession>A0A6M1STX4</accession>
<feature type="domain" description="HAMP" evidence="8">
    <location>
        <begin position="261"/>
        <end position="313"/>
    </location>
</feature>
<dbReference type="InterPro" id="IPR004089">
    <property type="entry name" value="MCPsignal_dom"/>
</dbReference>
<dbReference type="InterPro" id="IPR000014">
    <property type="entry name" value="PAS"/>
</dbReference>
<feature type="domain" description="PAS" evidence="6">
    <location>
        <begin position="158"/>
        <end position="188"/>
    </location>
</feature>
<dbReference type="Pfam" id="PF08448">
    <property type="entry name" value="PAS_4"/>
    <property type="match status" value="1"/>
</dbReference>
<dbReference type="PANTHER" id="PTHR43531:SF11">
    <property type="entry name" value="METHYL-ACCEPTING CHEMOTAXIS PROTEIN 3"/>
    <property type="match status" value="1"/>
</dbReference>
<name>A0A6M1STX4_9HYPH</name>
<dbReference type="InterPro" id="IPR001610">
    <property type="entry name" value="PAC"/>
</dbReference>
<dbReference type="Pfam" id="PF00015">
    <property type="entry name" value="MCPsignal"/>
    <property type="match status" value="1"/>
</dbReference>
<dbReference type="InterPro" id="IPR013656">
    <property type="entry name" value="PAS_4"/>
</dbReference>
<sequence>MGGSRVSRMGILSFSRSGLASSNAAKVAAMMRSQAVIEFELDGTIVTANDNFLDAMGYSLEEVAGRHHSMFCDADLAGSAEYKAFWAQLARGEFQSAIYRRFAKGGREVWIQASYNPVLDRSGKPVRVIKFATDITAQMQQAADRKAQIDAISRVQAVIAFNLDGTVIEANENFVATVGYGLDEIVGKHHSMFCDPAYAKSDEYRRFWEQLRSGEYVAAEFQRFGKGGKEIWIQASYNPIFDACGKIVKVVKFATDITERKRSEGIIAELTASLARMAEGDLGGRIDRSFTGQYEALRQAFNTSLTQLEEIVSSLRSASRALRTATSEILSGANDLSSRTTRQAATIEETSASVEQLSTTVTENARRASTASEKARLVARSATDGGAVMGEATEAMSAIQASSGKISNIIGMIDDIAFQTNLLALNASVEAARAGDAGKGFAVVAVEVRRLAQSAAGASADVKALIETSAGEVRTGAQLVGKAAEKLSDILHGAEESAGLIDEIARANREQSGALEEVTVAVRQMDEMTQHNAALVEQTNAAIEQTEAQAGELDRIVEVFRIAGHAPEARQARPRLVKVAGGGWLEA</sequence>
<gene>
    <name evidence="9" type="ORF">G5575_00605</name>
</gene>
<dbReference type="PANTHER" id="PTHR43531">
    <property type="entry name" value="PROTEIN ICFG"/>
    <property type="match status" value="1"/>
</dbReference>
<reference evidence="9 10" key="1">
    <citation type="submission" date="2020-02" db="EMBL/GenBank/DDBJ databases">
        <authorList>
            <person name="Khan S.A."/>
            <person name="Jeon C.O."/>
            <person name="Chun B.H."/>
        </authorList>
    </citation>
    <scope>NUCLEOTIDE SEQUENCE [LARGE SCALE GENOMIC DNA]</scope>
    <source>
        <strain evidence="9 10">H239</strain>
    </source>
</reference>
<keyword evidence="2" id="KW-0145">Chemotaxis</keyword>